<feature type="compositionally biased region" description="Basic residues" evidence="1">
    <location>
        <begin position="179"/>
        <end position="188"/>
    </location>
</feature>
<dbReference type="EMBL" id="KN846960">
    <property type="protein sequence ID" value="KIW65697.1"/>
    <property type="molecule type" value="Genomic_DNA"/>
</dbReference>
<keyword evidence="3" id="KW-1185">Reference proteome</keyword>
<feature type="region of interest" description="Disordered" evidence="1">
    <location>
        <begin position="159"/>
        <end position="188"/>
    </location>
</feature>
<evidence type="ECO:0000256" key="1">
    <source>
        <dbReference type="SAM" id="MobiDB-lite"/>
    </source>
</evidence>
<sequence>MVRVVSPQSPRSDYSHSSSGDDEFMDVSEQQSQKVILLHAGAEVVKSPLAVNHSIISKHYPFLPVRRRWYCQDHFSARCPNSSMESIGNDALCCHSLPRRRTVSLELSSNCSPCLHVLIQSPERSVPFPRYPWRLHRSHLAAVSSYQPCTISYLVIRPTTSSPSSTSPPTSSSTSAPFRARHNHGTTE</sequence>
<feature type="compositionally biased region" description="Low complexity" evidence="1">
    <location>
        <begin position="159"/>
        <end position="175"/>
    </location>
</feature>
<evidence type="ECO:0000313" key="2">
    <source>
        <dbReference type="EMBL" id="KIW65697.1"/>
    </source>
</evidence>
<feature type="region of interest" description="Disordered" evidence="1">
    <location>
        <begin position="1"/>
        <end position="25"/>
    </location>
</feature>
<dbReference type="Proteomes" id="UP000054266">
    <property type="component" value="Unassembled WGS sequence"/>
</dbReference>
<proteinExistence type="predicted"/>
<dbReference type="HOGENOM" id="CLU_1440878_0_0_1"/>
<organism evidence="2 3">
    <name type="scientific">Phialophora macrospora</name>
    <dbReference type="NCBI Taxonomy" id="1851006"/>
    <lineage>
        <taxon>Eukaryota</taxon>
        <taxon>Fungi</taxon>
        <taxon>Dikarya</taxon>
        <taxon>Ascomycota</taxon>
        <taxon>Pezizomycotina</taxon>
        <taxon>Eurotiomycetes</taxon>
        <taxon>Chaetothyriomycetidae</taxon>
        <taxon>Chaetothyriales</taxon>
        <taxon>Herpotrichiellaceae</taxon>
        <taxon>Phialophora</taxon>
    </lineage>
</organism>
<accession>A0A0D2DUC0</accession>
<gene>
    <name evidence="2" type="ORF">PV04_07930</name>
</gene>
<protein>
    <submittedName>
        <fullName evidence="2">Uncharacterized protein</fullName>
    </submittedName>
</protein>
<dbReference type="AlphaFoldDB" id="A0A0D2DUC0"/>
<evidence type="ECO:0000313" key="3">
    <source>
        <dbReference type="Proteomes" id="UP000054266"/>
    </source>
</evidence>
<reference evidence="2 3" key="1">
    <citation type="submission" date="2015-01" db="EMBL/GenBank/DDBJ databases">
        <title>The Genome Sequence of Capronia semiimmersa CBS27337.</title>
        <authorList>
            <consortium name="The Broad Institute Genomics Platform"/>
            <person name="Cuomo C."/>
            <person name="de Hoog S."/>
            <person name="Gorbushina A."/>
            <person name="Stielow B."/>
            <person name="Teixiera M."/>
            <person name="Abouelleil A."/>
            <person name="Chapman S.B."/>
            <person name="Priest M."/>
            <person name="Young S.K."/>
            <person name="Wortman J."/>
            <person name="Nusbaum C."/>
            <person name="Birren B."/>
        </authorList>
    </citation>
    <scope>NUCLEOTIDE SEQUENCE [LARGE SCALE GENOMIC DNA]</scope>
    <source>
        <strain evidence="2 3">CBS 27337</strain>
    </source>
</reference>
<feature type="compositionally biased region" description="Polar residues" evidence="1">
    <location>
        <begin position="1"/>
        <end position="18"/>
    </location>
</feature>
<name>A0A0D2DUC0_9EURO</name>